<feature type="compositionally biased region" description="Basic residues" evidence="1">
    <location>
        <begin position="118"/>
        <end position="129"/>
    </location>
</feature>
<reference evidence="2" key="3">
    <citation type="submission" date="2021-01" db="EMBL/GenBank/DDBJ databases">
        <authorList>
            <consortium name="Genoscope - CEA"/>
            <person name="William W."/>
        </authorList>
    </citation>
    <scope>NUCLEOTIDE SEQUENCE</scope>
</reference>
<dbReference type="PANTHER" id="PTHR34682:SF1">
    <property type="entry name" value="PROTEIN METABOLIC NETWORK MODULATOR 1"/>
    <property type="match status" value="1"/>
</dbReference>
<dbReference type="STRING" id="3708.A0A078FRY0"/>
<reference evidence="3" key="2">
    <citation type="submission" date="2014-06" db="EMBL/GenBank/DDBJ databases">
        <authorList>
            <person name="Genoscope - CEA"/>
        </authorList>
    </citation>
    <scope>NUCLEOTIDE SEQUENCE</scope>
</reference>
<dbReference type="AlphaFoldDB" id="A0A078FRY0"/>
<feature type="region of interest" description="Disordered" evidence="1">
    <location>
        <begin position="158"/>
        <end position="184"/>
    </location>
</feature>
<dbReference type="EMBL" id="LK032072">
    <property type="protein sequence ID" value="CDY17290.1"/>
    <property type="molecule type" value="Genomic_DNA"/>
</dbReference>
<dbReference type="Proteomes" id="UP000028999">
    <property type="component" value="Unassembled WGS sequence"/>
</dbReference>
<reference evidence="3 4" key="1">
    <citation type="journal article" date="2014" name="Science">
        <title>Plant genetics. Early allopolyploid evolution in the post-Neolithic Brassica napus oilseed genome.</title>
        <authorList>
            <person name="Chalhoub B."/>
            <person name="Denoeud F."/>
            <person name="Liu S."/>
            <person name="Parkin I.A."/>
            <person name="Tang H."/>
            <person name="Wang X."/>
            <person name="Chiquet J."/>
            <person name="Belcram H."/>
            <person name="Tong C."/>
            <person name="Samans B."/>
            <person name="Correa M."/>
            <person name="Da Silva C."/>
            <person name="Just J."/>
            <person name="Falentin C."/>
            <person name="Koh C.S."/>
            <person name="Le Clainche I."/>
            <person name="Bernard M."/>
            <person name="Bento P."/>
            <person name="Noel B."/>
            <person name="Labadie K."/>
            <person name="Alberti A."/>
            <person name="Charles M."/>
            <person name="Arnaud D."/>
            <person name="Guo H."/>
            <person name="Daviaud C."/>
            <person name="Alamery S."/>
            <person name="Jabbari K."/>
            <person name="Zhao M."/>
            <person name="Edger P.P."/>
            <person name="Chelaifa H."/>
            <person name="Tack D."/>
            <person name="Lassalle G."/>
            <person name="Mestiri I."/>
            <person name="Schnel N."/>
            <person name="Le Paslier M.C."/>
            <person name="Fan G."/>
            <person name="Renault V."/>
            <person name="Bayer P.E."/>
            <person name="Golicz A.A."/>
            <person name="Manoli S."/>
            <person name="Lee T.H."/>
            <person name="Thi V.H."/>
            <person name="Chalabi S."/>
            <person name="Hu Q."/>
            <person name="Fan C."/>
            <person name="Tollenaere R."/>
            <person name="Lu Y."/>
            <person name="Battail C."/>
            <person name="Shen J."/>
            <person name="Sidebottom C.H."/>
            <person name="Wang X."/>
            <person name="Canaguier A."/>
            <person name="Chauveau A."/>
            <person name="Berard A."/>
            <person name="Deniot G."/>
            <person name="Guan M."/>
            <person name="Liu Z."/>
            <person name="Sun F."/>
            <person name="Lim Y.P."/>
            <person name="Lyons E."/>
            <person name="Town C.D."/>
            <person name="Bancroft I."/>
            <person name="Wang X."/>
            <person name="Meng J."/>
            <person name="Ma J."/>
            <person name="Pires J.C."/>
            <person name="King G.J."/>
            <person name="Brunel D."/>
            <person name="Delourme R."/>
            <person name="Renard M."/>
            <person name="Aury J.M."/>
            <person name="Adams K.L."/>
            <person name="Batley J."/>
            <person name="Snowdon R.J."/>
            <person name="Tost J."/>
            <person name="Edwards D."/>
            <person name="Zhou Y."/>
            <person name="Hua W."/>
            <person name="Sharpe A.G."/>
            <person name="Paterson A.H."/>
            <person name="Guan C."/>
            <person name="Wincker P."/>
        </authorList>
    </citation>
    <scope>NUCLEOTIDE SEQUENCE [LARGE SCALE GENOMIC DNA]</scope>
    <source>
        <strain evidence="4">cv. Darmor-bzh</strain>
    </source>
</reference>
<dbReference type="OMA" id="LMNYGIG"/>
<dbReference type="InterPro" id="IPR045881">
    <property type="entry name" value="MNM1-like"/>
</dbReference>
<keyword evidence="4" id="KW-1185">Reference proteome</keyword>
<evidence type="ECO:0000313" key="2">
    <source>
        <dbReference type="EMBL" id="CAF2327258.1"/>
    </source>
</evidence>
<evidence type="ECO:0000313" key="3">
    <source>
        <dbReference type="EMBL" id="CDY17290.1"/>
    </source>
</evidence>
<dbReference type="Proteomes" id="UP001295469">
    <property type="component" value="Chromosome A10"/>
</dbReference>
<feature type="region of interest" description="Disordered" evidence="1">
    <location>
        <begin position="111"/>
        <end position="133"/>
    </location>
</feature>
<dbReference type="Gramene" id="CDY17290">
    <property type="protein sequence ID" value="CDY17290"/>
    <property type="gene ID" value="GSBRNA2T00095378001"/>
</dbReference>
<name>A0A078FRY0_BRANA</name>
<evidence type="ECO:0000313" key="4">
    <source>
        <dbReference type="Proteomes" id="UP000028999"/>
    </source>
</evidence>
<feature type="compositionally biased region" description="Polar residues" evidence="1">
    <location>
        <begin position="170"/>
        <end position="184"/>
    </location>
</feature>
<organism evidence="3 4">
    <name type="scientific">Brassica napus</name>
    <name type="common">Rape</name>
    <dbReference type="NCBI Taxonomy" id="3708"/>
    <lineage>
        <taxon>Eukaryota</taxon>
        <taxon>Viridiplantae</taxon>
        <taxon>Streptophyta</taxon>
        <taxon>Embryophyta</taxon>
        <taxon>Tracheophyta</taxon>
        <taxon>Spermatophyta</taxon>
        <taxon>Magnoliopsida</taxon>
        <taxon>eudicotyledons</taxon>
        <taxon>Gunneridae</taxon>
        <taxon>Pentapetalae</taxon>
        <taxon>rosids</taxon>
        <taxon>malvids</taxon>
        <taxon>Brassicales</taxon>
        <taxon>Brassicaceae</taxon>
        <taxon>Brassiceae</taxon>
        <taxon>Brassica</taxon>
    </lineage>
</organism>
<sequence>MEKESHEENNNHTVSGEVIAKRKPGRPRKHLKLEDSTEQPRHIESDEAMVGQHVTGVIEATFEAGFLLSVKLGNSDTVLRGVVFRPGRCEPVSVDNDIAPHVPMITRTSDVTHQHGLPAKRGRKSRFREKRGDRALAPVPILPANPAMPNHPLGLVVENGSGSVPVHQGHMQTESQVSGGSNSKPFETLLTRVMKEGQVHNSTSQFTEPETEEQALSIEPLQAIHPVHPVHIPKPMPSYGRGKMTELLQAVQENVREAHFSQGQ</sequence>
<proteinExistence type="predicted"/>
<gene>
    <name evidence="3" type="primary">BnaA10g09240D</name>
    <name evidence="2" type="ORF">DARMORV10_A10P12250.1</name>
    <name evidence="3" type="ORF">GSBRNA2T00095378001</name>
</gene>
<feature type="compositionally biased region" description="Basic residues" evidence="1">
    <location>
        <begin position="21"/>
        <end position="31"/>
    </location>
</feature>
<accession>A0A078FRY0</accession>
<dbReference type="PANTHER" id="PTHR34682">
    <property type="entry name" value="AT HOOK MOTIF-CONTAINING PROTEIN"/>
    <property type="match status" value="1"/>
</dbReference>
<feature type="region of interest" description="Disordered" evidence="1">
    <location>
        <begin position="1"/>
        <end position="40"/>
    </location>
</feature>
<protein>
    <submittedName>
        <fullName evidence="2">(rape) hypothetical protein</fullName>
    </submittedName>
    <submittedName>
        <fullName evidence="3">BnaA10g09240D protein</fullName>
    </submittedName>
</protein>
<evidence type="ECO:0000256" key="1">
    <source>
        <dbReference type="SAM" id="MobiDB-lite"/>
    </source>
</evidence>
<dbReference type="PaxDb" id="3708-A0A078FRY0"/>
<feature type="compositionally biased region" description="Basic and acidic residues" evidence="1">
    <location>
        <begin position="1"/>
        <end position="10"/>
    </location>
</feature>
<dbReference type="EMBL" id="HG994364">
    <property type="protein sequence ID" value="CAF2327258.1"/>
    <property type="molecule type" value="Genomic_DNA"/>
</dbReference>